<organism evidence="9">
    <name type="scientific">Aquarana catesbeiana</name>
    <name type="common">American bullfrog</name>
    <name type="synonym">Rana catesbeiana</name>
    <dbReference type="NCBI Taxonomy" id="8400"/>
    <lineage>
        <taxon>Eukaryota</taxon>
        <taxon>Metazoa</taxon>
        <taxon>Chordata</taxon>
        <taxon>Craniata</taxon>
        <taxon>Vertebrata</taxon>
        <taxon>Euteleostomi</taxon>
        <taxon>Amphibia</taxon>
        <taxon>Batrachia</taxon>
        <taxon>Anura</taxon>
        <taxon>Neobatrachia</taxon>
        <taxon>Ranoidea</taxon>
        <taxon>Ranidae</taxon>
        <taxon>Aquarana</taxon>
    </lineage>
</organism>
<dbReference type="GeneID" id="141111961"/>
<feature type="transmembrane region" description="Helical" evidence="8">
    <location>
        <begin position="6"/>
        <end position="23"/>
    </location>
</feature>
<keyword evidence="6" id="KW-1015">Disulfide bond</keyword>
<proteinExistence type="evidence at transcript level"/>
<comment type="subcellular location">
    <subcellularLocation>
        <location evidence="1">Secreted</location>
    </subcellularLocation>
</comment>
<dbReference type="GO" id="GO:0005125">
    <property type="term" value="F:cytokine activity"/>
    <property type="evidence" value="ECO:0007669"/>
    <property type="project" value="UniProtKB-KW"/>
</dbReference>
<dbReference type="PANTHER" id="PTHR14356">
    <property type="entry name" value="INTERLEUKIN-15-RELATED"/>
    <property type="match status" value="1"/>
</dbReference>
<evidence type="ECO:0000256" key="3">
    <source>
        <dbReference type="ARBA" id="ARBA00022514"/>
    </source>
</evidence>
<evidence type="ECO:0000256" key="6">
    <source>
        <dbReference type="ARBA" id="ARBA00023157"/>
    </source>
</evidence>
<evidence type="ECO:0000256" key="4">
    <source>
        <dbReference type="ARBA" id="ARBA00022525"/>
    </source>
</evidence>
<keyword evidence="4" id="KW-0964">Secreted</keyword>
<dbReference type="GO" id="GO:0005615">
    <property type="term" value="C:extracellular space"/>
    <property type="evidence" value="ECO:0007669"/>
    <property type="project" value="UniProtKB-KW"/>
</dbReference>
<comment type="similarity">
    <text evidence="2 7">Belongs to the IL-15/IL-21 family.</text>
</comment>
<dbReference type="InterPro" id="IPR020439">
    <property type="entry name" value="IL-15"/>
</dbReference>
<keyword evidence="8" id="KW-0472">Membrane</keyword>
<dbReference type="RefSeq" id="XP_073460345.1">
    <property type="nucleotide sequence ID" value="XM_073604244.1"/>
</dbReference>
<evidence type="ECO:0000256" key="5">
    <source>
        <dbReference type="ARBA" id="ARBA00022729"/>
    </source>
</evidence>
<evidence type="ECO:0000256" key="2">
    <source>
        <dbReference type="ARBA" id="ARBA00006050"/>
    </source>
</evidence>
<dbReference type="SUPFAM" id="SSF47266">
    <property type="entry name" value="4-helical cytokines"/>
    <property type="match status" value="1"/>
</dbReference>
<evidence type="ECO:0000256" key="8">
    <source>
        <dbReference type="SAM" id="Phobius"/>
    </source>
</evidence>
<protein>
    <recommendedName>
        <fullName evidence="7">Interleukin</fullName>
    </recommendedName>
</protein>
<evidence type="ECO:0000256" key="1">
    <source>
        <dbReference type="ARBA" id="ARBA00004613"/>
    </source>
</evidence>
<dbReference type="InterPro" id="IPR003443">
    <property type="entry name" value="IL-15/IL-21_fam"/>
</dbReference>
<keyword evidence="8" id="KW-0812">Transmembrane</keyword>
<dbReference type="GO" id="GO:0042102">
    <property type="term" value="P:positive regulation of T cell proliferation"/>
    <property type="evidence" value="ECO:0007669"/>
    <property type="project" value="TreeGrafter"/>
</dbReference>
<keyword evidence="3 7" id="KW-0202">Cytokine</keyword>
<dbReference type="AlphaFoldDB" id="C1C3V8"/>
<dbReference type="InterPro" id="IPR009079">
    <property type="entry name" value="4_helix_cytokine-like_core"/>
</dbReference>
<dbReference type="Pfam" id="PF02372">
    <property type="entry name" value="IL15"/>
    <property type="match status" value="1"/>
</dbReference>
<name>C1C3V8_AQUCT</name>
<dbReference type="GO" id="GO:0042119">
    <property type="term" value="P:neutrophil activation"/>
    <property type="evidence" value="ECO:0007669"/>
    <property type="project" value="TreeGrafter"/>
</dbReference>
<dbReference type="GO" id="GO:0050778">
    <property type="term" value="P:positive regulation of immune response"/>
    <property type="evidence" value="ECO:0007669"/>
    <property type="project" value="TreeGrafter"/>
</dbReference>
<keyword evidence="8" id="KW-1133">Transmembrane helix</keyword>
<gene>
    <name evidence="9" type="primary">IL15</name>
</gene>
<dbReference type="GO" id="GO:0001819">
    <property type="term" value="P:positive regulation of cytokine production"/>
    <property type="evidence" value="ECO:0007669"/>
    <property type="project" value="TreeGrafter"/>
</dbReference>
<dbReference type="Gene3D" id="1.20.1250.70">
    <property type="entry name" value="Interleukin-15/Interleukin-21"/>
    <property type="match status" value="1"/>
</dbReference>
<keyword evidence="5" id="KW-0732">Signal</keyword>
<evidence type="ECO:0000256" key="7">
    <source>
        <dbReference type="RuleBase" id="RU003453"/>
    </source>
</evidence>
<sequence>MYHWTVPIISIILIFSYAIPGWCNGIRMRWMAIGADLKHVYEILQKSKYWNYDTCRKSILHCYVQELKTVVEEITLIGDEDAAEEITQKIDHIETNGNITFLEKDSCKSCEEYEEKDLEEFIKGFETLTQKMLTL</sequence>
<evidence type="ECO:0000313" key="9">
    <source>
        <dbReference type="EMBL" id="ACO51668.1"/>
    </source>
</evidence>
<dbReference type="PRINTS" id="PR01930">
    <property type="entry name" value="INTRLEUKIN15"/>
</dbReference>
<dbReference type="GO" id="GO:0005126">
    <property type="term" value="F:cytokine receptor binding"/>
    <property type="evidence" value="ECO:0007669"/>
    <property type="project" value="InterPro"/>
</dbReference>
<dbReference type="GO" id="GO:0006955">
    <property type="term" value="P:immune response"/>
    <property type="evidence" value="ECO:0007669"/>
    <property type="project" value="InterPro"/>
</dbReference>
<dbReference type="EMBL" id="BT081537">
    <property type="protein sequence ID" value="ACO51668.1"/>
    <property type="molecule type" value="mRNA"/>
</dbReference>
<dbReference type="PANTHER" id="PTHR14356:SF3">
    <property type="entry name" value="INTERLEUKIN-15"/>
    <property type="match status" value="1"/>
</dbReference>
<accession>C1C3V8</accession>
<reference evidence="9" key="1">
    <citation type="submission" date="2009-04" db="EMBL/GenBank/DDBJ databases">
        <title>Rana catesbeiana ESTs and full-length cDNAs.</title>
        <authorList>
            <person name="Helbing C.C."/>
            <person name="Veldhoen N."/>
            <person name="Leong J."/>
            <person name="Koop B.F."/>
        </authorList>
    </citation>
    <scope>NUCLEOTIDE SEQUENCE</scope>
    <source>
        <tissue evidence="9">Mixed tissue</tissue>
    </source>
</reference>